<evidence type="ECO:0000313" key="2">
    <source>
        <dbReference type="Proteomes" id="UP000530564"/>
    </source>
</evidence>
<accession>A0A840A3D6</accession>
<dbReference type="RefSeq" id="WP_183775866.1">
    <property type="nucleotide sequence ID" value="NZ_JACIDK010000006.1"/>
</dbReference>
<dbReference type="EMBL" id="JACIDK010000006">
    <property type="protein sequence ID" value="MBB3892898.1"/>
    <property type="molecule type" value="Genomic_DNA"/>
</dbReference>
<protein>
    <submittedName>
        <fullName evidence="1">Uncharacterized protein</fullName>
    </submittedName>
</protein>
<comment type="caution">
    <text evidence="1">The sequence shown here is derived from an EMBL/GenBank/DDBJ whole genome shotgun (WGS) entry which is preliminary data.</text>
</comment>
<reference evidence="1 2" key="1">
    <citation type="submission" date="2020-08" db="EMBL/GenBank/DDBJ databases">
        <title>Genomic Encyclopedia of Type Strains, Phase IV (KMG-IV): sequencing the most valuable type-strain genomes for metagenomic binning, comparative biology and taxonomic classification.</title>
        <authorList>
            <person name="Goeker M."/>
        </authorList>
    </citation>
    <scope>NUCLEOTIDE SEQUENCE [LARGE SCALE GENOMIC DNA]</scope>
    <source>
        <strain evidence="1 2">DSM 21793</strain>
    </source>
</reference>
<dbReference type="Proteomes" id="UP000530564">
    <property type="component" value="Unassembled WGS sequence"/>
</dbReference>
<sequence>MDALKAWGRGLARLAIACAVTLLVLAPSLDAVLCSEAKLAPTITSAEPGPHIKMVASGEQGKTSPALVGLRLYGHCHFGVGFLPPVTVDDAFVGDRPNERHALLNAALPVSHPEFELNRPPRA</sequence>
<evidence type="ECO:0000313" key="1">
    <source>
        <dbReference type="EMBL" id="MBB3892898.1"/>
    </source>
</evidence>
<organism evidence="1 2">
    <name type="scientific">Phenylobacterium haematophilum</name>
    <dbReference type="NCBI Taxonomy" id="98513"/>
    <lineage>
        <taxon>Bacteria</taxon>
        <taxon>Pseudomonadati</taxon>
        <taxon>Pseudomonadota</taxon>
        <taxon>Alphaproteobacteria</taxon>
        <taxon>Caulobacterales</taxon>
        <taxon>Caulobacteraceae</taxon>
        <taxon>Phenylobacterium</taxon>
    </lineage>
</organism>
<gene>
    <name evidence="1" type="ORF">GGQ61_003636</name>
</gene>
<dbReference type="AlphaFoldDB" id="A0A840A3D6"/>
<proteinExistence type="predicted"/>
<keyword evidence="2" id="KW-1185">Reference proteome</keyword>
<name>A0A840A3D6_9CAUL</name>